<dbReference type="Proteomes" id="UP000009231">
    <property type="component" value="Chromosome"/>
</dbReference>
<dbReference type="InterPro" id="IPR011008">
    <property type="entry name" value="Dimeric_a/b-barrel"/>
</dbReference>
<dbReference type="GeneID" id="25394762"/>
<sequence length="151" mass="17767">MSSNSVYTFIKAITNIVTFKTRFKRNDIGKTVQMHDGYKFTVFRHAIKNSKPAINPVVLCVRLHFTEKSMKPSMPMLSVLGFPGFREKYWMINHWNEDFQALYEWDTKEDAEEYVNSFAMNYLKKKSVPRSIHYEIIPGIGLADHMRHLDL</sequence>
<evidence type="ECO:0000313" key="1">
    <source>
        <dbReference type="EMBL" id="AEG17287.1"/>
    </source>
</evidence>
<dbReference type="RefSeq" id="WP_013824789.1">
    <property type="nucleotide sequence ID" value="NC_015574.1"/>
</dbReference>
<accession>F6D1Z8</accession>
<dbReference type="eggNOG" id="ENOG502N59W">
    <property type="taxonomic scope" value="Archaea"/>
</dbReference>
<protein>
    <submittedName>
        <fullName evidence="1">Uncharacterized protein</fullName>
    </submittedName>
</protein>
<keyword evidence="2" id="KW-1185">Reference proteome</keyword>
<dbReference type="OrthoDB" id="327172at2157"/>
<dbReference type="AlphaFoldDB" id="F6D1Z8"/>
<dbReference type="Gene3D" id="3.30.70.100">
    <property type="match status" value="1"/>
</dbReference>
<organism evidence="1 2">
    <name type="scientific">Methanobacterium paludis (strain DSM 25820 / JCM 18151 / SWAN1)</name>
    <dbReference type="NCBI Taxonomy" id="868131"/>
    <lineage>
        <taxon>Archaea</taxon>
        <taxon>Methanobacteriati</taxon>
        <taxon>Methanobacteriota</taxon>
        <taxon>Methanomada group</taxon>
        <taxon>Methanobacteria</taxon>
        <taxon>Methanobacteriales</taxon>
        <taxon>Methanobacteriaceae</taxon>
        <taxon>Methanobacterium</taxon>
    </lineage>
</organism>
<dbReference type="HOGENOM" id="CLU_1727268_0_0_2"/>
<evidence type="ECO:0000313" key="2">
    <source>
        <dbReference type="Proteomes" id="UP000009231"/>
    </source>
</evidence>
<dbReference type="SUPFAM" id="SSF54909">
    <property type="entry name" value="Dimeric alpha+beta barrel"/>
    <property type="match status" value="1"/>
</dbReference>
<name>F6D1Z8_METPW</name>
<proteinExistence type="predicted"/>
<reference evidence="1 2" key="1">
    <citation type="journal article" date="2014" name="Int. J. Syst. Evol. Microbiol.">
        <title>Methanobacterium paludis sp. nov. and a novel strain of Methanobacterium lacus isolated from northern peatlands.</title>
        <authorList>
            <person name="Cadillo-Quiroz H."/>
            <person name="Brauer S.L."/>
            <person name="Goodson N."/>
            <person name="Yavitt J.B."/>
            <person name="Zinder S.H."/>
        </authorList>
    </citation>
    <scope>NUCLEOTIDE SEQUENCE [LARGE SCALE GENOMIC DNA]</scope>
    <source>
        <strain evidence="2">DSM 25820 / JCM 18151 / SWAN1</strain>
    </source>
</reference>
<dbReference type="KEGG" id="mew:MSWAN_0241"/>
<dbReference type="EMBL" id="CP002772">
    <property type="protein sequence ID" value="AEG17287.1"/>
    <property type="molecule type" value="Genomic_DNA"/>
</dbReference>
<gene>
    <name evidence="1" type="ordered locus">MSWAN_0241</name>
</gene>